<feature type="region of interest" description="Disordered" evidence="1">
    <location>
        <begin position="1"/>
        <end position="37"/>
    </location>
</feature>
<dbReference type="Gene3D" id="3.10.10.10">
    <property type="entry name" value="HIV Type 1 Reverse Transcriptase, subunit A, domain 1"/>
    <property type="match status" value="1"/>
</dbReference>
<dbReference type="InterPro" id="IPR012337">
    <property type="entry name" value="RNaseH-like_sf"/>
</dbReference>
<dbReference type="GO" id="GO:0003676">
    <property type="term" value="F:nucleic acid binding"/>
    <property type="evidence" value="ECO:0007669"/>
    <property type="project" value="InterPro"/>
</dbReference>
<dbReference type="PANTHER" id="PTHR35046">
    <property type="entry name" value="ZINC KNUCKLE (CCHC-TYPE) FAMILY PROTEIN"/>
    <property type="match status" value="1"/>
</dbReference>
<dbReference type="AlphaFoldDB" id="A0A2N9HYM8"/>
<name>A0A2N9HYM8_FAGSY</name>
<evidence type="ECO:0000259" key="3">
    <source>
        <dbReference type="PROSITE" id="PS50994"/>
    </source>
</evidence>
<dbReference type="Pfam" id="PF00078">
    <property type="entry name" value="RVT_1"/>
    <property type="match status" value="1"/>
</dbReference>
<evidence type="ECO:0000259" key="2">
    <source>
        <dbReference type="PROSITE" id="PS50878"/>
    </source>
</evidence>
<dbReference type="EMBL" id="OIVN01004737">
    <property type="protein sequence ID" value="SPD19007.1"/>
    <property type="molecule type" value="Genomic_DNA"/>
</dbReference>
<dbReference type="GO" id="GO:0015074">
    <property type="term" value="P:DNA integration"/>
    <property type="evidence" value="ECO:0007669"/>
    <property type="project" value="InterPro"/>
</dbReference>
<dbReference type="Pfam" id="PF00665">
    <property type="entry name" value="rve"/>
    <property type="match status" value="1"/>
</dbReference>
<dbReference type="CDD" id="cd01647">
    <property type="entry name" value="RT_LTR"/>
    <property type="match status" value="1"/>
</dbReference>
<feature type="region of interest" description="Disordered" evidence="1">
    <location>
        <begin position="97"/>
        <end position="132"/>
    </location>
</feature>
<reference evidence="4" key="1">
    <citation type="submission" date="2018-02" db="EMBL/GenBank/DDBJ databases">
        <authorList>
            <person name="Cohen D.B."/>
            <person name="Kent A.D."/>
        </authorList>
    </citation>
    <scope>NUCLEOTIDE SEQUENCE</scope>
</reference>
<dbReference type="InterPro" id="IPR043502">
    <property type="entry name" value="DNA/RNA_pol_sf"/>
</dbReference>
<accession>A0A2N9HYM8</accession>
<dbReference type="PROSITE" id="PS50994">
    <property type="entry name" value="INTEGRASE"/>
    <property type="match status" value="1"/>
</dbReference>
<evidence type="ECO:0008006" key="5">
    <source>
        <dbReference type="Google" id="ProtNLM"/>
    </source>
</evidence>
<evidence type="ECO:0000256" key="1">
    <source>
        <dbReference type="SAM" id="MobiDB-lite"/>
    </source>
</evidence>
<dbReference type="InterPro" id="IPR043128">
    <property type="entry name" value="Rev_trsase/Diguanyl_cyclase"/>
</dbReference>
<gene>
    <name evidence="4" type="ORF">FSB_LOCUS46889</name>
</gene>
<dbReference type="InterPro" id="IPR000477">
    <property type="entry name" value="RT_dom"/>
</dbReference>
<dbReference type="SUPFAM" id="SSF53098">
    <property type="entry name" value="Ribonuclease H-like"/>
    <property type="match status" value="1"/>
</dbReference>
<dbReference type="SUPFAM" id="SSF56672">
    <property type="entry name" value="DNA/RNA polymerases"/>
    <property type="match status" value="1"/>
</dbReference>
<dbReference type="InterPro" id="IPR036397">
    <property type="entry name" value="RNaseH_sf"/>
</dbReference>
<dbReference type="PANTHER" id="PTHR35046:SF26">
    <property type="entry name" value="RNA-DIRECTED DNA POLYMERASE"/>
    <property type="match status" value="1"/>
</dbReference>
<organism evidence="4">
    <name type="scientific">Fagus sylvatica</name>
    <name type="common">Beechnut</name>
    <dbReference type="NCBI Taxonomy" id="28930"/>
    <lineage>
        <taxon>Eukaryota</taxon>
        <taxon>Viridiplantae</taxon>
        <taxon>Streptophyta</taxon>
        <taxon>Embryophyta</taxon>
        <taxon>Tracheophyta</taxon>
        <taxon>Spermatophyta</taxon>
        <taxon>Magnoliopsida</taxon>
        <taxon>eudicotyledons</taxon>
        <taxon>Gunneridae</taxon>
        <taxon>Pentapetalae</taxon>
        <taxon>rosids</taxon>
        <taxon>fabids</taxon>
        <taxon>Fagales</taxon>
        <taxon>Fagaceae</taxon>
        <taxon>Fagus</taxon>
    </lineage>
</organism>
<protein>
    <recommendedName>
        <fullName evidence="5">Reverse transcriptase domain-containing protein</fullName>
    </recommendedName>
</protein>
<sequence length="818" mass="93478">MAPVRGIKNKKVITEPKIQLQDEPEMEPDNPPSSRDAEFEALKREVRVLTEALKNQQQCNRLEEPELHDGFENPFAKQNHRGFARDPHHPQVVDHGFDQDPYQQYGFHRAPQPLHQGRDHFAPYGVDPLAPHRDHGTNDMRWENNFCLEFPEFHGSLGPEEFVEWLSTVERVFEYYEVLEAKKTKLVGIKVHGKASAWWEQTSKLNTQGSPNVYKSAPRNSNVSGFKCFKCGEMGHKVNEYSKPLLSRGRALMLEDVIQVKDVVELDDDKLVGGDNEEEDGVVLVMKKNLLTPRKEEDDEWLRDNIFHSISHGGNRVQESVDEVLSVIKELLEEFGDCAPIDLPLAYRMAPKEKEELQRQVEELLDKGYIRHSISPCAVPTLLTPKKDGSWRMCIDSRAINKIIIKCRFPIARLDDMLDNLADSKVFSKVDLRNGYHQIRMRPGDEWKTAFKAHNGLFEWLVMPFGLTNAPSTFMRVMTQFLQPLIRVCVVVYFDDILIYFKTLEDHVMHLRRVFELLREKKLYANLKKCSFCVNTVTFLGYIVSDKGISMDEERVRAIMEWPIPKTVGEVRSFHSLTTFYGRVQGELQGGWEAMVGGPSITIRLHLPLPVPSKPWEHASMDFVMGLPPTSKRSNSVMVVVDWFSKMAHFVACKKVHDASSIAGLYFKDIYKLHGLPSSIVSDRDSKFLGSLVEDFVEKVGTTQSFPFEVVYGLQPAGVADLLPLPLPTKSNLKALDMRQQLLFEEGDLVWVYLPKERQPGGPYSKLQDRKIGPRKILQKLNDNAYKVELPSNVQTSNSNSFNVRHLVPYVHGGTPTT</sequence>
<proteinExistence type="predicted"/>
<dbReference type="Gene3D" id="3.30.420.10">
    <property type="entry name" value="Ribonuclease H-like superfamily/Ribonuclease H"/>
    <property type="match status" value="1"/>
</dbReference>
<dbReference type="Pfam" id="PF24626">
    <property type="entry name" value="SH3_Tf2-1"/>
    <property type="match status" value="1"/>
</dbReference>
<dbReference type="InterPro" id="IPR001584">
    <property type="entry name" value="Integrase_cat-core"/>
</dbReference>
<dbReference type="InterPro" id="IPR056924">
    <property type="entry name" value="SH3_Tf2-1"/>
</dbReference>
<dbReference type="PROSITE" id="PS50878">
    <property type="entry name" value="RT_POL"/>
    <property type="match status" value="1"/>
</dbReference>
<dbReference type="Gene3D" id="3.30.70.270">
    <property type="match status" value="1"/>
</dbReference>
<feature type="domain" description="Reverse transcriptase" evidence="2">
    <location>
        <begin position="365"/>
        <end position="544"/>
    </location>
</feature>
<evidence type="ECO:0000313" key="4">
    <source>
        <dbReference type="EMBL" id="SPD19007.1"/>
    </source>
</evidence>
<feature type="domain" description="Integrase catalytic" evidence="3">
    <location>
        <begin position="611"/>
        <end position="701"/>
    </location>
</feature>